<dbReference type="Proteomes" id="UP000177652">
    <property type="component" value="Unassembled WGS sequence"/>
</dbReference>
<keyword evidence="2" id="KW-0732">Signal</keyword>
<dbReference type="InterPro" id="IPR043724">
    <property type="entry name" value="DUF5666"/>
</dbReference>
<reference evidence="4 5" key="1">
    <citation type="journal article" date="2016" name="Nat. Commun.">
        <title>Thousands of microbial genomes shed light on interconnected biogeochemical processes in an aquifer system.</title>
        <authorList>
            <person name="Anantharaman K."/>
            <person name="Brown C.T."/>
            <person name="Hug L.A."/>
            <person name="Sharon I."/>
            <person name="Castelle C.J."/>
            <person name="Probst A.J."/>
            <person name="Thomas B.C."/>
            <person name="Singh A."/>
            <person name="Wilkins M.J."/>
            <person name="Karaoz U."/>
            <person name="Brodie E.L."/>
            <person name="Williams K.H."/>
            <person name="Hubbard S.S."/>
            <person name="Banfield J.F."/>
        </authorList>
    </citation>
    <scope>NUCLEOTIDE SEQUENCE [LARGE SCALE GENOMIC DNA]</scope>
</reference>
<sequence length="252" mass="25286">MNRIQTVLGSAALTSLLMVAPLIASADTLNANASSGVVISPSGIVRVIGADVTAVSNNVVNAVTHFGNVVLNWVVNVSASTSIAANGSKNATTTDVKVGDKVSFTGSLASSAGNVLTVAATKVRDLTSFPLRKIAEGTVSNVNTANGTFTLTHDGRTVTVQTNASTTIAVKGGTTTLASLTAGAKVNVAGTLSADGSVITAARIIVQTNNGQKGNDSGSDDDRNGKGEGRHGLRAGLNFLGGLHLGFGKKDK</sequence>
<dbReference type="Pfam" id="PF18914">
    <property type="entry name" value="DUF5666"/>
    <property type="match status" value="1"/>
</dbReference>
<gene>
    <name evidence="4" type="ORF">A3D71_02780</name>
</gene>
<feature type="chain" id="PRO_5009524011" description="DUF5666 domain-containing protein" evidence="2">
    <location>
        <begin position="27"/>
        <end position="252"/>
    </location>
</feature>
<feature type="signal peptide" evidence="2">
    <location>
        <begin position="1"/>
        <end position="26"/>
    </location>
</feature>
<organism evidence="4 5">
    <name type="scientific">Candidatus Kaiserbacteria bacterium RIFCSPHIGHO2_02_FULL_55_20</name>
    <dbReference type="NCBI Taxonomy" id="1798497"/>
    <lineage>
        <taxon>Bacteria</taxon>
        <taxon>Candidatus Kaiseribacteriota</taxon>
    </lineage>
</organism>
<name>A0A1F6DYT4_9BACT</name>
<dbReference type="AlphaFoldDB" id="A0A1F6DYT4"/>
<evidence type="ECO:0000313" key="4">
    <source>
        <dbReference type="EMBL" id="OGG66558.1"/>
    </source>
</evidence>
<evidence type="ECO:0000256" key="1">
    <source>
        <dbReference type="SAM" id="MobiDB-lite"/>
    </source>
</evidence>
<feature type="domain" description="DUF5666" evidence="3">
    <location>
        <begin position="136"/>
        <end position="204"/>
    </location>
</feature>
<feature type="compositionally biased region" description="Basic and acidic residues" evidence="1">
    <location>
        <begin position="220"/>
        <end position="231"/>
    </location>
</feature>
<dbReference type="EMBL" id="MFLK01000001">
    <property type="protein sequence ID" value="OGG66558.1"/>
    <property type="molecule type" value="Genomic_DNA"/>
</dbReference>
<protein>
    <recommendedName>
        <fullName evidence="3">DUF5666 domain-containing protein</fullName>
    </recommendedName>
</protein>
<proteinExistence type="predicted"/>
<feature type="region of interest" description="Disordered" evidence="1">
    <location>
        <begin position="209"/>
        <end position="233"/>
    </location>
</feature>
<evidence type="ECO:0000259" key="3">
    <source>
        <dbReference type="Pfam" id="PF18914"/>
    </source>
</evidence>
<evidence type="ECO:0000313" key="5">
    <source>
        <dbReference type="Proteomes" id="UP000177652"/>
    </source>
</evidence>
<comment type="caution">
    <text evidence="4">The sequence shown here is derived from an EMBL/GenBank/DDBJ whole genome shotgun (WGS) entry which is preliminary data.</text>
</comment>
<accession>A0A1F6DYT4</accession>
<evidence type="ECO:0000256" key="2">
    <source>
        <dbReference type="SAM" id="SignalP"/>
    </source>
</evidence>